<dbReference type="AlphaFoldDB" id="A0A516GWB9"/>
<reference evidence="1 2" key="1">
    <citation type="submission" date="2019-07" db="EMBL/GenBank/DDBJ databases">
        <title>Genome sequencing for Ferrovibrio sp. K5.</title>
        <authorList>
            <person name="Park S.-J."/>
        </authorList>
    </citation>
    <scope>NUCLEOTIDE SEQUENCE [LARGE SCALE GENOMIC DNA]</scope>
    <source>
        <strain evidence="1 2">K5</strain>
    </source>
</reference>
<dbReference type="Proteomes" id="UP000317496">
    <property type="component" value="Chromosome"/>
</dbReference>
<gene>
    <name evidence="1" type="ORF">FNB15_00070</name>
</gene>
<evidence type="ECO:0008006" key="3">
    <source>
        <dbReference type="Google" id="ProtNLM"/>
    </source>
</evidence>
<evidence type="ECO:0000313" key="1">
    <source>
        <dbReference type="EMBL" id="QDO95775.1"/>
    </source>
</evidence>
<dbReference type="KEGG" id="fer:FNB15_00070"/>
<evidence type="ECO:0000313" key="2">
    <source>
        <dbReference type="Proteomes" id="UP000317496"/>
    </source>
</evidence>
<keyword evidence="2" id="KW-1185">Reference proteome</keyword>
<proteinExistence type="predicted"/>
<name>A0A516GWB9_9PROT</name>
<sequence length="160" mass="17773">MRRGNAINHIDRRRLLVVLAAGSLLPVNVWAQEKKEKKKSDTPVEKPLVNTPLLVIDAVTAPISGPPGSKVIMTLTVDCGNVETARKVDDLMPRVYNAVILELNREPLGRDGRIYDNDIEGLKRRLVYQINRSLQGPQVVGVYIRSMQEVPLRAPSSGRS</sequence>
<protein>
    <recommendedName>
        <fullName evidence="3">Flagellar protein FliL</fullName>
    </recommendedName>
</protein>
<dbReference type="EMBL" id="CP041636">
    <property type="protein sequence ID" value="QDO95775.1"/>
    <property type="molecule type" value="Genomic_DNA"/>
</dbReference>
<organism evidence="1 2">
    <name type="scientific">Ferrovibrio terrae</name>
    <dbReference type="NCBI Taxonomy" id="2594003"/>
    <lineage>
        <taxon>Bacteria</taxon>
        <taxon>Pseudomonadati</taxon>
        <taxon>Pseudomonadota</taxon>
        <taxon>Alphaproteobacteria</taxon>
        <taxon>Rhodospirillales</taxon>
        <taxon>Rhodospirillaceae</taxon>
        <taxon>Ferrovibrio</taxon>
    </lineage>
</organism>
<accession>A0A516GWB9</accession>
<dbReference type="RefSeq" id="WP_144066756.1">
    <property type="nucleotide sequence ID" value="NZ_CP041636.1"/>
</dbReference>